<dbReference type="PANTHER" id="PTHR16943:SF8">
    <property type="entry name" value="2-METHYLCITRATE DEHYDRATASE"/>
    <property type="match status" value="1"/>
</dbReference>
<keyword evidence="5" id="KW-1185">Reference proteome</keyword>
<accession>A0A316G6C3</accession>
<dbReference type="Pfam" id="PF03972">
    <property type="entry name" value="MmgE_PrpD_N"/>
    <property type="match status" value="1"/>
</dbReference>
<organism evidence="4 5">
    <name type="scientific">Silicimonas algicola</name>
    <dbReference type="NCBI Taxonomy" id="1826607"/>
    <lineage>
        <taxon>Bacteria</taxon>
        <taxon>Pseudomonadati</taxon>
        <taxon>Pseudomonadota</taxon>
        <taxon>Alphaproteobacteria</taxon>
        <taxon>Rhodobacterales</taxon>
        <taxon>Paracoccaceae</taxon>
    </lineage>
</organism>
<comment type="similarity">
    <text evidence="1">Belongs to the PrpD family.</text>
</comment>
<dbReference type="EMBL" id="QGGV01000007">
    <property type="protein sequence ID" value="PWK55340.1"/>
    <property type="molecule type" value="Genomic_DNA"/>
</dbReference>
<proteinExistence type="inferred from homology"/>
<dbReference type="RefSeq" id="WP_164721615.1">
    <property type="nucleotide sequence ID" value="NZ_CP034588.1"/>
</dbReference>
<dbReference type="InterPro" id="IPR036148">
    <property type="entry name" value="MmgE/PrpD_sf"/>
</dbReference>
<feature type="domain" description="MmgE/PrpD N-terminal" evidence="2">
    <location>
        <begin position="8"/>
        <end position="251"/>
    </location>
</feature>
<evidence type="ECO:0000313" key="4">
    <source>
        <dbReference type="EMBL" id="PWK55340.1"/>
    </source>
</evidence>
<evidence type="ECO:0000313" key="5">
    <source>
        <dbReference type="Proteomes" id="UP000245390"/>
    </source>
</evidence>
<dbReference type="InterPro" id="IPR005656">
    <property type="entry name" value="MmgE_PrpD"/>
</dbReference>
<dbReference type="Proteomes" id="UP000245390">
    <property type="component" value="Unassembled WGS sequence"/>
</dbReference>
<name>A0A316G6C3_9RHOB</name>
<gene>
    <name evidence="4" type="ORF">C8D95_1075</name>
</gene>
<dbReference type="GO" id="GO:0016829">
    <property type="term" value="F:lyase activity"/>
    <property type="evidence" value="ECO:0007669"/>
    <property type="project" value="InterPro"/>
</dbReference>
<feature type="domain" description="MmgE/PrpD C-terminal" evidence="3">
    <location>
        <begin position="275"/>
        <end position="435"/>
    </location>
</feature>
<dbReference type="PANTHER" id="PTHR16943">
    <property type="entry name" value="2-METHYLCITRATE DEHYDRATASE-RELATED"/>
    <property type="match status" value="1"/>
</dbReference>
<protein>
    <submittedName>
        <fullName evidence="4">2-methylcitrate dehydratase PrpD</fullName>
    </submittedName>
</protein>
<sequence>MTCTQTTAIAQYIAQAADLPLPDDVVEKTRLHLLDTLAAVISGAHLPGGLAGTRMAHRLGGPSDALAIGAGRLVAAPHAALANAMAAHADETDDSHVGGRFHPGCAIVPAALAMAETAGLGGTAVLRAVALGYDVGARAVMALGVRGADTARFSTHTIGGNFGATAAAAALAGIDTRGAMHALSYAVQQTSGVPYWRRDSDHIEKAFDFGGAGARNGVMAALMVQEGWTAVEGVLTGSPSYLSAFAEEPRPEALSDGLGSRFEIMGAAIKKWCVGSPIQAALDSLMALIETHGIRPDDVARLTAIMPDDRLHIVDDRDMPDVCLQHLLAIGLIDRGVGFSAAHDVARMMDPAVLDLRKRIFASLSRDLTEARPPRQAIVEIETTDGRSLRHHTRAVLGTPDNPMSREDVAAKARDLMDPILGSDRSAQLVETVLDIDRLDDVRGLRPLLTPA</sequence>
<dbReference type="SUPFAM" id="SSF103378">
    <property type="entry name" value="2-methylcitrate dehydratase PrpD"/>
    <property type="match status" value="1"/>
</dbReference>
<dbReference type="Gene3D" id="1.10.4100.10">
    <property type="entry name" value="2-methylcitrate dehydratase PrpD"/>
    <property type="match status" value="1"/>
</dbReference>
<comment type="caution">
    <text evidence="4">The sequence shown here is derived from an EMBL/GenBank/DDBJ whole genome shotgun (WGS) entry which is preliminary data.</text>
</comment>
<evidence type="ECO:0000256" key="1">
    <source>
        <dbReference type="ARBA" id="ARBA00006174"/>
    </source>
</evidence>
<dbReference type="AlphaFoldDB" id="A0A316G6C3"/>
<dbReference type="Gene3D" id="3.30.1330.120">
    <property type="entry name" value="2-methylcitrate dehydratase PrpD"/>
    <property type="match status" value="1"/>
</dbReference>
<reference evidence="4 5" key="1">
    <citation type="submission" date="2018-05" db="EMBL/GenBank/DDBJ databases">
        <title>Genomic Encyclopedia of Type Strains, Phase IV (KMG-IV): sequencing the most valuable type-strain genomes for metagenomic binning, comparative biology and taxonomic classification.</title>
        <authorList>
            <person name="Goeker M."/>
        </authorList>
    </citation>
    <scope>NUCLEOTIDE SEQUENCE [LARGE SCALE GENOMIC DNA]</scope>
    <source>
        <strain evidence="4 5">DSM 103371</strain>
    </source>
</reference>
<dbReference type="InterPro" id="IPR045336">
    <property type="entry name" value="MmgE_PrpD_N"/>
</dbReference>
<evidence type="ECO:0000259" key="3">
    <source>
        <dbReference type="Pfam" id="PF19305"/>
    </source>
</evidence>
<dbReference type="InterPro" id="IPR042183">
    <property type="entry name" value="MmgE/PrpD_sf_1"/>
</dbReference>
<evidence type="ECO:0000259" key="2">
    <source>
        <dbReference type="Pfam" id="PF03972"/>
    </source>
</evidence>
<dbReference type="InterPro" id="IPR042188">
    <property type="entry name" value="MmgE/PrpD_sf_2"/>
</dbReference>
<dbReference type="Pfam" id="PF19305">
    <property type="entry name" value="MmgE_PrpD_C"/>
    <property type="match status" value="1"/>
</dbReference>
<dbReference type="InterPro" id="IPR045337">
    <property type="entry name" value="MmgE_PrpD_C"/>
</dbReference>